<dbReference type="OrthoDB" id="6484126at2759"/>
<protein>
    <recommendedName>
        <fullName evidence="4">Sortilin N-terminal domain-containing protein</fullName>
    </recommendedName>
</protein>
<dbReference type="Proteomes" id="UP000192578">
    <property type="component" value="Unassembled WGS sequence"/>
</dbReference>
<organism evidence="2 3">
    <name type="scientific">Hypsibius exemplaris</name>
    <name type="common">Freshwater tardigrade</name>
    <dbReference type="NCBI Taxonomy" id="2072580"/>
    <lineage>
        <taxon>Eukaryota</taxon>
        <taxon>Metazoa</taxon>
        <taxon>Ecdysozoa</taxon>
        <taxon>Tardigrada</taxon>
        <taxon>Eutardigrada</taxon>
        <taxon>Parachela</taxon>
        <taxon>Hypsibioidea</taxon>
        <taxon>Hypsibiidae</taxon>
        <taxon>Hypsibius</taxon>
    </lineage>
</organism>
<dbReference type="PANTHER" id="PTHR12106">
    <property type="entry name" value="SORTILIN RELATED"/>
    <property type="match status" value="1"/>
</dbReference>
<dbReference type="PANTHER" id="PTHR12106:SF27">
    <property type="entry name" value="SORTILIN-RELATED RECEPTOR"/>
    <property type="match status" value="1"/>
</dbReference>
<dbReference type="EMBL" id="MTYJ01000002">
    <property type="protein sequence ID" value="OQV25844.1"/>
    <property type="molecule type" value="Genomic_DNA"/>
</dbReference>
<proteinExistence type="predicted"/>
<name>A0A1W0XEE5_HYPEX</name>
<dbReference type="GO" id="GO:0006892">
    <property type="term" value="P:post-Golgi vesicle-mediated transport"/>
    <property type="evidence" value="ECO:0007669"/>
    <property type="project" value="TreeGrafter"/>
</dbReference>
<accession>A0A1W0XEE5</accession>
<feature type="chain" id="PRO_5010732626" description="Sortilin N-terminal domain-containing protein" evidence="1">
    <location>
        <begin position="22"/>
        <end position="274"/>
    </location>
</feature>
<comment type="caution">
    <text evidence="2">The sequence shown here is derived from an EMBL/GenBank/DDBJ whole genome shotgun (WGS) entry which is preliminary data.</text>
</comment>
<dbReference type="Gene3D" id="2.130.10.10">
    <property type="entry name" value="YVTN repeat-like/Quinoprotein amine dehydrogenase"/>
    <property type="match status" value="1"/>
</dbReference>
<dbReference type="GO" id="GO:0016020">
    <property type="term" value="C:membrane"/>
    <property type="evidence" value="ECO:0007669"/>
    <property type="project" value="TreeGrafter"/>
</dbReference>
<dbReference type="InterPro" id="IPR050310">
    <property type="entry name" value="VPS10-sortilin"/>
</dbReference>
<dbReference type="SUPFAM" id="SSF110296">
    <property type="entry name" value="Oligoxyloglucan reducing end-specific cellobiohydrolase"/>
    <property type="match status" value="1"/>
</dbReference>
<sequence>MAVLFRLIIFAFSVFSVPILAGKNLIVPSREVHAINAHDVGYLPEEEDGGSDRSKRATPMRSIFAPFQRPLNMTLDTEIVSSFDTTDRNDQMKLVYPGNGADLVFAFTYMLDYSKNFTSSLFLSRDSGRTFTDVTATLLKLPNGGGIGKVYSCLRTPASSQRYALVDVEHQVLFVTTDGFRNVLPRRTPFRSTDMSLDPRNPDVVFAREDYGKKPLLWVSMNFGLTWEVAEQYIDSVVVGSEGVDAALDGKSTLFALRAKPNGKFSVLRRSRIS</sequence>
<evidence type="ECO:0008006" key="4">
    <source>
        <dbReference type="Google" id="ProtNLM"/>
    </source>
</evidence>
<keyword evidence="3" id="KW-1185">Reference proteome</keyword>
<dbReference type="InterPro" id="IPR015943">
    <property type="entry name" value="WD40/YVTN_repeat-like_dom_sf"/>
</dbReference>
<evidence type="ECO:0000313" key="2">
    <source>
        <dbReference type="EMBL" id="OQV25844.1"/>
    </source>
</evidence>
<gene>
    <name evidence="2" type="ORF">BV898_00769</name>
</gene>
<evidence type="ECO:0000256" key="1">
    <source>
        <dbReference type="SAM" id="SignalP"/>
    </source>
</evidence>
<dbReference type="GO" id="GO:0005794">
    <property type="term" value="C:Golgi apparatus"/>
    <property type="evidence" value="ECO:0007669"/>
    <property type="project" value="TreeGrafter"/>
</dbReference>
<keyword evidence="1" id="KW-0732">Signal</keyword>
<evidence type="ECO:0000313" key="3">
    <source>
        <dbReference type="Proteomes" id="UP000192578"/>
    </source>
</evidence>
<reference evidence="3" key="1">
    <citation type="submission" date="2017-01" db="EMBL/GenBank/DDBJ databases">
        <title>Comparative genomics of anhydrobiosis in the tardigrade Hypsibius dujardini.</title>
        <authorList>
            <person name="Yoshida Y."/>
            <person name="Koutsovoulos G."/>
            <person name="Laetsch D."/>
            <person name="Stevens L."/>
            <person name="Kumar S."/>
            <person name="Horikawa D."/>
            <person name="Ishino K."/>
            <person name="Komine S."/>
            <person name="Tomita M."/>
            <person name="Blaxter M."/>
            <person name="Arakawa K."/>
        </authorList>
    </citation>
    <scope>NUCLEOTIDE SEQUENCE [LARGE SCALE GENOMIC DNA]</scope>
    <source>
        <strain evidence="3">Z151</strain>
    </source>
</reference>
<dbReference type="AlphaFoldDB" id="A0A1W0XEE5"/>
<feature type="signal peptide" evidence="1">
    <location>
        <begin position="1"/>
        <end position="21"/>
    </location>
</feature>